<dbReference type="KEGG" id="pda:103723908"/>
<feature type="domain" description="CCHC-type" evidence="6">
    <location>
        <begin position="42"/>
        <end position="56"/>
    </location>
</feature>
<evidence type="ECO:0000313" key="8">
    <source>
        <dbReference type="Proteomes" id="UP000228380"/>
    </source>
</evidence>
<dbReference type="PANTHER" id="PTHR33680">
    <property type="entry name" value="OS07G0190500 PROTEIN"/>
    <property type="match status" value="1"/>
</dbReference>
<feature type="region of interest" description="Disordered" evidence="5">
    <location>
        <begin position="1"/>
        <end position="34"/>
    </location>
</feature>
<gene>
    <name evidence="9" type="primary">LOC103723908</name>
</gene>
<keyword evidence="8" id="KW-1185">Reference proteome</keyword>
<evidence type="ECO:0000313" key="9">
    <source>
        <dbReference type="RefSeq" id="XP_038972557.1"/>
    </source>
</evidence>
<dbReference type="PROSITE" id="PS50158">
    <property type="entry name" value="ZF_CCHC"/>
    <property type="match status" value="2"/>
</dbReference>
<dbReference type="Pfam" id="PF00098">
    <property type="entry name" value="zf-CCHC"/>
    <property type="match status" value="2"/>
</dbReference>
<dbReference type="SUPFAM" id="SSF57756">
    <property type="entry name" value="Retrovirus zinc finger-like domains"/>
    <property type="match status" value="2"/>
</dbReference>
<evidence type="ECO:0000259" key="6">
    <source>
        <dbReference type="PROSITE" id="PS50158"/>
    </source>
</evidence>
<name>A0A8B8ZGY4_PHODC</name>
<dbReference type="GO" id="GO:0008270">
    <property type="term" value="F:zinc ion binding"/>
    <property type="evidence" value="ECO:0007669"/>
    <property type="project" value="UniProtKB-KW"/>
</dbReference>
<feature type="compositionally biased region" description="Polar residues" evidence="5">
    <location>
        <begin position="135"/>
        <end position="144"/>
    </location>
</feature>
<organism evidence="8 9">
    <name type="scientific">Phoenix dactylifera</name>
    <name type="common">Date palm</name>
    <dbReference type="NCBI Taxonomy" id="42345"/>
    <lineage>
        <taxon>Eukaryota</taxon>
        <taxon>Viridiplantae</taxon>
        <taxon>Streptophyta</taxon>
        <taxon>Embryophyta</taxon>
        <taxon>Tracheophyta</taxon>
        <taxon>Spermatophyta</taxon>
        <taxon>Magnoliopsida</taxon>
        <taxon>Liliopsida</taxon>
        <taxon>Arecaceae</taxon>
        <taxon>Coryphoideae</taxon>
        <taxon>Phoeniceae</taxon>
        <taxon>Phoenix</taxon>
    </lineage>
</organism>
<dbReference type="InterPro" id="IPR001878">
    <property type="entry name" value="Znf_CCHC"/>
</dbReference>
<evidence type="ECO:0000256" key="4">
    <source>
        <dbReference type="PROSITE-ProRule" id="PRU00047"/>
    </source>
</evidence>
<dbReference type="AlphaFoldDB" id="A0A8B8ZGY4"/>
<reference evidence="9" key="1">
    <citation type="submission" date="2025-08" db="UniProtKB">
        <authorList>
            <consortium name="RefSeq"/>
        </authorList>
    </citation>
    <scope>IDENTIFICATION</scope>
    <source>
        <tissue evidence="9">Young leaves</tissue>
    </source>
</reference>
<proteinExistence type="predicted"/>
<evidence type="ECO:0000256" key="1">
    <source>
        <dbReference type="ARBA" id="ARBA00022723"/>
    </source>
</evidence>
<feature type="domain" description="GRF-type" evidence="7">
    <location>
        <begin position="169"/>
        <end position="212"/>
    </location>
</feature>
<dbReference type="Proteomes" id="UP000228380">
    <property type="component" value="Unplaced"/>
</dbReference>
<evidence type="ECO:0000256" key="5">
    <source>
        <dbReference type="SAM" id="MobiDB-lite"/>
    </source>
</evidence>
<sequence length="358" mass="38940">MGSEENMDSCAPAPEPAVGVFREEPKSPQSTPDRACYQKNVCFGCNQEGHWVRDCPLRARPSPGSPGSAAAGIGAPGGRGYPERQCPCGRGPCIVLTSRTERNPNRDFYRCPVKSATEKCKFFLWCDTASPNQQHGYSSPTKPFQQRGAKIPAKPDLQHGAGESSYPTCSCGAGRCRVLTMTDGENAGRKYFACRIKKGQGECNHFQWVDGPDFSLAHEEPKKRAMDSGTKNNALGENGHPNFILVPEPKEPRTNDGGAGEAVNEDKQEDMLEMLPEASIVPESPPLSPKRQNQPNIMAELSGIKRLSLHGESPGASKPGKCCRFGKEGHWMSERVGSPNSPCFKCGRFGHWKKDCTG</sequence>
<accession>A0A8B8ZGY4</accession>
<dbReference type="InterPro" id="IPR010666">
    <property type="entry name" value="Znf_GRF"/>
</dbReference>
<dbReference type="InterPro" id="IPR036875">
    <property type="entry name" value="Znf_CCHC_sf"/>
</dbReference>
<dbReference type="SMART" id="SM00343">
    <property type="entry name" value="ZnF_C2HC"/>
    <property type="match status" value="2"/>
</dbReference>
<keyword evidence="3" id="KW-0862">Zinc</keyword>
<dbReference type="GeneID" id="103723908"/>
<dbReference type="Gene3D" id="4.10.60.10">
    <property type="entry name" value="Zinc finger, CCHC-type"/>
    <property type="match status" value="2"/>
</dbReference>
<keyword evidence="1" id="KW-0479">Metal-binding</keyword>
<dbReference type="OrthoDB" id="2425403at2759"/>
<keyword evidence="2 4" id="KW-0863">Zinc-finger</keyword>
<dbReference type="PROSITE" id="PS51999">
    <property type="entry name" value="ZF_GRF"/>
    <property type="match status" value="2"/>
</dbReference>
<dbReference type="PANTHER" id="PTHR33680:SF1">
    <property type="entry name" value="OS05G0489500 PROTEIN"/>
    <property type="match status" value="1"/>
</dbReference>
<dbReference type="Pfam" id="PF06839">
    <property type="entry name" value="Zn_ribbon_GRF"/>
    <property type="match status" value="2"/>
</dbReference>
<feature type="domain" description="GRF-type" evidence="7">
    <location>
        <begin position="86"/>
        <end position="129"/>
    </location>
</feature>
<feature type="region of interest" description="Disordered" evidence="5">
    <location>
        <begin position="231"/>
        <end position="262"/>
    </location>
</feature>
<dbReference type="GO" id="GO:0003676">
    <property type="term" value="F:nucleic acid binding"/>
    <property type="evidence" value="ECO:0007669"/>
    <property type="project" value="InterPro"/>
</dbReference>
<evidence type="ECO:0000259" key="7">
    <source>
        <dbReference type="PROSITE" id="PS51999"/>
    </source>
</evidence>
<protein>
    <submittedName>
        <fullName evidence="9">Uncharacterized protein LOC103723908</fullName>
    </submittedName>
</protein>
<evidence type="ECO:0000256" key="3">
    <source>
        <dbReference type="ARBA" id="ARBA00022833"/>
    </source>
</evidence>
<feature type="domain" description="CCHC-type" evidence="6">
    <location>
        <begin position="343"/>
        <end position="356"/>
    </location>
</feature>
<evidence type="ECO:0000256" key="2">
    <source>
        <dbReference type="ARBA" id="ARBA00022771"/>
    </source>
</evidence>
<feature type="region of interest" description="Disordered" evidence="5">
    <location>
        <begin position="135"/>
        <end position="161"/>
    </location>
</feature>
<dbReference type="RefSeq" id="XP_038972557.1">
    <property type="nucleotide sequence ID" value="XM_039116629.1"/>
</dbReference>